<proteinExistence type="predicted"/>
<name>A0A139IJ44_9PEZI</name>
<keyword evidence="3" id="KW-1185">Reference proteome</keyword>
<evidence type="ECO:0000313" key="2">
    <source>
        <dbReference type="EMBL" id="KXT14566.1"/>
    </source>
</evidence>
<evidence type="ECO:0000313" key="3">
    <source>
        <dbReference type="Proteomes" id="UP000073492"/>
    </source>
</evidence>
<organism evidence="2 3">
    <name type="scientific">Pseudocercospora musae</name>
    <dbReference type="NCBI Taxonomy" id="113226"/>
    <lineage>
        <taxon>Eukaryota</taxon>
        <taxon>Fungi</taxon>
        <taxon>Dikarya</taxon>
        <taxon>Ascomycota</taxon>
        <taxon>Pezizomycotina</taxon>
        <taxon>Dothideomycetes</taxon>
        <taxon>Dothideomycetidae</taxon>
        <taxon>Mycosphaerellales</taxon>
        <taxon>Mycosphaerellaceae</taxon>
        <taxon>Pseudocercospora</taxon>
    </lineage>
</organism>
<feature type="region of interest" description="Disordered" evidence="1">
    <location>
        <begin position="72"/>
        <end position="116"/>
    </location>
</feature>
<dbReference type="EMBL" id="LFZO01000079">
    <property type="protein sequence ID" value="KXT14566.1"/>
    <property type="molecule type" value="Genomic_DNA"/>
</dbReference>
<protein>
    <submittedName>
        <fullName evidence="2">Uncharacterized protein</fullName>
    </submittedName>
</protein>
<sequence>MMIHNFNYRRPTYRPSHSCELEEPKMISDPPTVVYAMFPRGPSSGEVSTTADLIPTRGAQIIVVGGITCHSDRTAASTKEPGKSHPKPPASQHDESPIPHPDTTTNIARRGVKDKV</sequence>
<comment type="caution">
    <text evidence="2">The sequence shown here is derived from an EMBL/GenBank/DDBJ whole genome shotgun (WGS) entry which is preliminary data.</text>
</comment>
<evidence type="ECO:0000256" key="1">
    <source>
        <dbReference type="SAM" id="MobiDB-lite"/>
    </source>
</evidence>
<dbReference type="Proteomes" id="UP000073492">
    <property type="component" value="Unassembled WGS sequence"/>
</dbReference>
<dbReference type="AlphaFoldDB" id="A0A139IJ44"/>
<reference evidence="2 3" key="1">
    <citation type="submission" date="2015-07" db="EMBL/GenBank/DDBJ databases">
        <title>Comparative genomics of the Sigatoka disease complex on banana suggests a link between parallel evolutionary changes in Pseudocercospora fijiensis and Pseudocercospora eumusae and increased virulence on the banana host.</title>
        <authorList>
            <person name="Chang T.-C."/>
            <person name="Salvucci A."/>
            <person name="Crous P.W."/>
            <person name="Stergiopoulos I."/>
        </authorList>
    </citation>
    <scope>NUCLEOTIDE SEQUENCE [LARGE SCALE GENOMIC DNA]</scope>
    <source>
        <strain evidence="2 3">CBS 116634</strain>
    </source>
</reference>
<accession>A0A139IJ44</accession>
<gene>
    <name evidence="2" type="ORF">AC579_9132</name>
</gene>